<name>A0A7W6DJ03_9RHOB</name>
<organism evidence="2 3">
    <name type="scientific">Sagittula marina</name>
    <dbReference type="NCBI Taxonomy" id="943940"/>
    <lineage>
        <taxon>Bacteria</taxon>
        <taxon>Pseudomonadati</taxon>
        <taxon>Pseudomonadota</taxon>
        <taxon>Alphaproteobacteria</taxon>
        <taxon>Rhodobacterales</taxon>
        <taxon>Roseobacteraceae</taxon>
        <taxon>Sagittula</taxon>
    </lineage>
</organism>
<accession>A0A7W6DJ03</accession>
<gene>
    <name evidence="2" type="ORF">GGQ68_000441</name>
</gene>
<proteinExistence type="predicted"/>
<feature type="region of interest" description="Disordered" evidence="1">
    <location>
        <begin position="23"/>
        <end position="47"/>
    </location>
</feature>
<dbReference type="AlphaFoldDB" id="A0A7W6DJ03"/>
<dbReference type="Proteomes" id="UP000541426">
    <property type="component" value="Unassembled WGS sequence"/>
</dbReference>
<evidence type="ECO:0000313" key="2">
    <source>
        <dbReference type="EMBL" id="MBB3984130.1"/>
    </source>
</evidence>
<evidence type="ECO:0000256" key="1">
    <source>
        <dbReference type="SAM" id="MobiDB-lite"/>
    </source>
</evidence>
<dbReference type="RefSeq" id="WP_183962744.1">
    <property type="nucleotide sequence ID" value="NZ_BAABBZ010000012.1"/>
</dbReference>
<evidence type="ECO:0000313" key="3">
    <source>
        <dbReference type="Proteomes" id="UP000541426"/>
    </source>
</evidence>
<sequence>MKTRFIKSIVATAKANETTRMPWERGTARSTMIASRKAPTPSSLKRA</sequence>
<keyword evidence="3" id="KW-1185">Reference proteome</keyword>
<comment type="caution">
    <text evidence="2">The sequence shown here is derived from an EMBL/GenBank/DDBJ whole genome shotgun (WGS) entry which is preliminary data.</text>
</comment>
<protein>
    <submittedName>
        <fullName evidence="2">Uncharacterized protein</fullName>
    </submittedName>
</protein>
<dbReference type="EMBL" id="JACIEJ010000001">
    <property type="protein sequence ID" value="MBB3984130.1"/>
    <property type="molecule type" value="Genomic_DNA"/>
</dbReference>
<reference evidence="2 3" key="1">
    <citation type="submission" date="2020-08" db="EMBL/GenBank/DDBJ databases">
        <title>Genomic Encyclopedia of Type Strains, Phase IV (KMG-IV): sequencing the most valuable type-strain genomes for metagenomic binning, comparative biology and taxonomic classification.</title>
        <authorList>
            <person name="Goeker M."/>
        </authorList>
    </citation>
    <scope>NUCLEOTIDE SEQUENCE [LARGE SCALE GENOMIC DNA]</scope>
    <source>
        <strain evidence="2 3">DSM 102235</strain>
    </source>
</reference>